<keyword evidence="4" id="KW-1003">Cell membrane</keyword>
<feature type="transmembrane region" description="Helical" evidence="9">
    <location>
        <begin position="183"/>
        <end position="205"/>
    </location>
</feature>
<dbReference type="CDD" id="cd14686">
    <property type="entry name" value="bZIP"/>
    <property type="match status" value="1"/>
</dbReference>
<gene>
    <name evidence="10" type="ORF">CHH72_04775</name>
</gene>
<comment type="similarity">
    <text evidence="2">Belongs to the BCCT transporter (TC 2.A.15) family.</text>
</comment>
<dbReference type="PANTHER" id="PTHR30047:SF7">
    <property type="entry name" value="HIGH-AFFINITY CHOLINE TRANSPORT PROTEIN"/>
    <property type="match status" value="1"/>
</dbReference>
<dbReference type="EMBL" id="NPCC01000005">
    <property type="protein sequence ID" value="PAE90299.1"/>
    <property type="molecule type" value="Genomic_DNA"/>
</dbReference>
<feature type="transmembrane region" description="Helical" evidence="9">
    <location>
        <begin position="396"/>
        <end position="418"/>
    </location>
</feature>
<evidence type="ECO:0000256" key="2">
    <source>
        <dbReference type="ARBA" id="ARBA00005658"/>
    </source>
</evidence>
<feature type="transmembrane region" description="Helical" evidence="9">
    <location>
        <begin position="138"/>
        <end position="156"/>
    </location>
</feature>
<dbReference type="Pfam" id="PF02028">
    <property type="entry name" value="BCCT"/>
    <property type="match status" value="1"/>
</dbReference>
<organism evidence="10 11">
    <name type="scientific">Shouchella clausii</name>
    <name type="common">Alkalihalobacillus clausii</name>
    <dbReference type="NCBI Taxonomy" id="79880"/>
    <lineage>
        <taxon>Bacteria</taxon>
        <taxon>Bacillati</taxon>
        <taxon>Bacillota</taxon>
        <taxon>Bacilli</taxon>
        <taxon>Bacillales</taxon>
        <taxon>Bacillaceae</taxon>
        <taxon>Shouchella</taxon>
    </lineage>
</organism>
<comment type="subcellular location">
    <subcellularLocation>
        <location evidence="1">Cell membrane</location>
        <topology evidence="1">Multi-pass membrane protein</topology>
    </subcellularLocation>
</comment>
<evidence type="ECO:0000256" key="3">
    <source>
        <dbReference type="ARBA" id="ARBA00022448"/>
    </source>
</evidence>
<feature type="transmembrane region" description="Helical" evidence="9">
    <location>
        <begin position="85"/>
        <end position="105"/>
    </location>
</feature>
<dbReference type="InterPro" id="IPR000060">
    <property type="entry name" value="BCCT_transptr"/>
</dbReference>
<evidence type="ECO:0000256" key="4">
    <source>
        <dbReference type="ARBA" id="ARBA00022475"/>
    </source>
</evidence>
<dbReference type="RefSeq" id="WP_073304276.1">
    <property type="nucleotide sequence ID" value="NZ_BOQS01000003.1"/>
</dbReference>
<feature type="transmembrane region" description="Helical" evidence="9">
    <location>
        <begin position="464"/>
        <end position="489"/>
    </location>
</feature>
<feature type="transmembrane region" description="Helical" evidence="9">
    <location>
        <begin position="258"/>
        <end position="278"/>
    </location>
</feature>
<dbReference type="GO" id="GO:0005886">
    <property type="term" value="C:plasma membrane"/>
    <property type="evidence" value="ECO:0007669"/>
    <property type="project" value="UniProtKB-SubCell"/>
</dbReference>
<sequence length="548" mass="60643">MKQTTSVFGTAVAIASAFILWGVFFPQNMATVMDSIQGFISSELGWFYLLSATFYVGVGIYLIFSPYGSIKLGKPEEEPEYSYMTWFAFLFTAGMGIGLVFWGAAEPLSHYFAPPDAAPGTQDAAAQAMRYAIFHWGIHPWAIYAVVALALAYFQYRKDEPALFSSTFRPLIGHRITGPLGKVIDVFVVFATVFGTATSLGFGAAQITAGLRYLFPALNSFSDNVFQLVVIAIVTILFCISAATGVDKGIRILSNFNVRLAIILMAFVLLLGPTSYIMGVFTQGIGSYAQNFFGMSFSMDVYNPESSWVQEWTLFYWAWWISWSPFVGAFIARVSRGRTIREFVIGVIALPSLFGAFWFSVFGGSSIFFENETGALYGQMQTGGTEMALFALLEQFPLTFFVSILTVILIASFFVTSADSATVVLGMQTTGGLLNPPNAVKLVWGVIISGTAAVLLLTSEQGLAALQTASIIGAFPFAVIIILMIVSLFKELRNEKAALAVNRERLRQERLALRNERERIKREQMLLRKEQQKLRQLTKDKKKDRKKD</sequence>
<dbReference type="AlphaFoldDB" id="A0A268P452"/>
<keyword evidence="8" id="KW-0175">Coiled coil</keyword>
<feature type="transmembrane region" description="Helical" evidence="9">
    <location>
        <begin position="7"/>
        <end position="25"/>
    </location>
</feature>
<evidence type="ECO:0000256" key="1">
    <source>
        <dbReference type="ARBA" id="ARBA00004651"/>
    </source>
</evidence>
<feature type="coiled-coil region" evidence="8">
    <location>
        <begin position="489"/>
        <end position="547"/>
    </location>
</feature>
<dbReference type="NCBIfam" id="TIGR00842">
    <property type="entry name" value="bcct"/>
    <property type="match status" value="1"/>
</dbReference>
<feature type="transmembrane region" description="Helical" evidence="9">
    <location>
        <begin position="225"/>
        <end position="246"/>
    </location>
</feature>
<proteinExistence type="inferred from homology"/>
<feature type="transmembrane region" description="Helical" evidence="9">
    <location>
        <begin position="45"/>
        <end position="64"/>
    </location>
</feature>
<accession>A0A268P452</accession>
<comment type="caution">
    <text evidence="10">The sequence shown here is derived from an EMBL/GenBank/DDBJ whole genome shotgun (WGS) entry which is preliminary data.</text>
</comment>
<keyword evidence="3" id="KW-0813">Transport</keyword>
<dbReference type="PANTHER" id="PTHR30047">
    <property type="entry name" value="HIGH-AFFINITY CHOLINE TRANSPORT PROTEIN-RELATED"/>
    <property type="match status" value="1"/>
</dbReference>
<keyword evidence="7 9" id="KW-0472">Membrane</keyword>
<dbReference type="GO" id="GO:0022857">
    <property type="term" value="F:transmembrane transporter activity"/>
    <property type="evidence" value="ECO:0007669"/>
    <property type="project" value="InterPro"/>
</dbReference>
<reference evidence="10 11" key="1">
    <citation type="submission" date="2017-07" db="EMBL/GenBank/DDBJ databases">
        <title>Isolation and whole genome analysis of endospore-forming bacteria from heroin.</title>
        <authorList>
            <person name="Kalinowski J."/>
            <person name="Ahrens B."/>
            <person name="Al-Dilaimi A."/>
            <person name="Winkler A."/>
            <person name="Wibberg D."/>
            <person name="Schleenbecker U."/>
            <person name="Ruckert C."/>
            <person name="Wolfel R."/>
            <person name="Grass G."/>
        </authorList>
    </citation>
    <scope>NUCLEOTIDE SEQUENCE [LARGE SCALE GENOMIC DNA]</scope>
    <source>
        <strain evidence="10 11">7539</strain>
    </source>
</reference>
<evidence type="ECO:0000256" key="9">
    <source>
        <dbReference type="SAM" id="Phobius"/>
    </source>
</evidence>
<keyword evidence="5 9" id="KW-0812">Transmembrane</keyword>
<feature type="transmembrane region" description="Helical" evidence="9">
    <location>
        <begin position="439"/>
        <end position="458"/>
    </location>
</feature>
<feature type="transmembrane region" description="Helical" evidence="9">
    <location>
        <begin position="314"/>
        <end position="332"/>
    </location>
</feature>
<feature type="transmembrane region" description="Helical" evidence="9">
    <location>
        <begin position="344"/>
        <end position="369"/>
    </location>
</feature>
<name>A0A268P452_SHOCL</name>
<evidence type="ECO:0000256" key="8">
    <source>
        <dbReference type="SAM" id="Coils"/>
    </source>
</evidence>
<evidence type="ECO:0000256" key="6">
    <source>
        <dbReference type="ARBA" id="ARBA00022989"/>
    </source>
</evidence>
<evidence type="ECO:0000313" key="11">
    <source>
        <dbReference type="Proteomes" id="UP000216207"/>
    </source>
</evidence>
<evidence type="ECO:0000256" key="7">
    <source>
        <dbReference type="ARBA" id="ARBA00023136"/>
    </source>
</evidence>
<protein>
    <submittedName>
        <fullName evidence="10">Glycine/betaine ABC transporter permease</fullName>
    </submittedName>
</protein>
<evidence type="ECO:0000313" key="10">
    <source>
        <dbReference type="EMBL" id="PAE90299.1"/>
    </source>
</evidence>
<keyword evidence="6 9" id="KW-1133">Transmembrane helix</keyword>
<evidence type="ECO:0000256" key="5">
    <source>
        <dbReference type="ARBA" id="ARBA00022692"/>
    </source>
</evidence>
<dbReference type="Proteomes" id="UP000216207">
    <property type="component" value="Unassembled WGS sequence"/>
</dbReference>